<dbReference type="SMART" id="SM00398">
    <property type="entry name" value="HMG"/>
    <property type="match status" value="1"/>
</dbReference>
<feature type="compositionally biased region" description="Polar residues" evidence="3">
    <location>
        <begin position="13"/>
        <end position="26"/>
    </location>
</feature>
<keyword evidence="1 2" id="KW-0238">DNA-binding</keyword>
<dbReference type="Pfam" id="PF00505">
    <property type="entry name" value="HMG_box"/>
    <property type="match status" value="1"/>
</dbReference>
<dbReference type="AlphaFoldDB" id="A0A7S3L8R2"/>
<evidence type="ECO:0000256" key="2">
    <source>
        <dbReference type="PROSITE-ProRule" id="PRU00267"/>
    </source>
</evidence>
<evidence type="ECO:0000259" key="4">
    <source>
        <dbReference type="PROSITE" id="PS50118"/>
    </source>
</evidence>
<name>A0A7S3L8R2_9STRA</name>
<dbReference type="InterPro" id="IPR050342">
    <property type="entry name" value="HMGB"/>
</dbReference>
<dbReference type="PANTHER" id="PTHR48112">
    <property type="entry name" value="HIGH MOBILITY GROUP PROTEIN DSP1"/>
    <property type="match status" value="1"/>
</dbReference>
<evidence type="ECO:0000256" key="3">
    <source>
        <dbReference type="SAM" id="MobiDB-lite"/>
    </source>
</evidence>
<dbReference type="InterPro" id="IPR036910">
    <property type="entry name" value="HMG_box_dom_sf"/>
</dbReference>
<feature type="region of interest" description="Disordered" evidence="3">
    <location>
        <begin position="158"/>
        <end position="199"/>
    </location>
</feature>
<accession>A0A7S3L8R2</accession>
<dbReference type="PROSITE" id="PS50118">
    <property type="entry name" value="HMG_BOX_2"/>
    <property type="match status" value="1"/>
</dbReference>
<feature type="compositionally biased region" description="Polar residues" evidence="3">
    <location>
        <begin position="285"/>
        <end position="299"/>
    </location>
</feature>
<gene>
    <name evidence="5" type="ORF">ACOF00016_LOCUS12406</name>
</gene>
<dbReference type="PANTHER" id="PTHR48112:SF15">
    <property type="entry name" value="HMG BOX DOMAIN-CONTAINING PROTEIN"/>
    <property type="match status" value="1"/>
</dbReference>
<dbReference type="GO" id="GO:0003677">
    <property type="term" value="F:DNA binding"/>
    <property type="evidence" value="ECO:0007669"/>
    <property type="project" value="UniProtKB-UniRule"/>
</dbReference>
<feature type="region of interest" description="Disordered" evidence="3">
    <location>
        <begin position="354"/>
        <end position="376"/>
    </location>
</feature>
<feature type="domain" description="HMG box" evidence="4">
    <location>
        <begin position="85"/>
        <end position="163"/>
    </location>
</feature>
<organism evidence="5">
    <name type="scientific">Amphora coffeiformis</name>
    <dbReference type="NCBI Taxonomy" id="265554"/>
    <lineage>
        <taxon>Eukaryota</taxon>
        <taxon>Sar</taxon>
        <taxon>Stramenopiles</taxon>
        <taxon>Ochrophyta</taxon>
        <taxon>Bacillariophyta</taxon>
        <taxon>Bacillariophyceae</taxon>
        <taxon>Bacillariophycidae</taxon>
        <taxon>Thalassiophysales</taxon>
        <taxon>Catenulaceae</taxon>
        <taxon>Amphora</taxon>
    </lineage>
</organism>
<feature type="DNA-binding region" description="HMG box" evidence="2">
    <location>
        <begin position="85"/>
        <end position="163"/>
    </location>
</feature>
<dbReference type="Gene3D" id="1.10.30.10">
    <property type="entry name" value="High mobility group box domain"/>
    <property type="match status" value="1"/>
</dbReference>
<evidence type="ECO:0000256" key="1">
    <source>
        <dbReference type="ARBA" id="ARBA00023125"/>
    </source>
</evidence>
<dbReference type="InterPro" id="IPR009071">
    <property type="entry name" value="HMG_box_dom"/>
</dbReference>
<dbReference type="EMBL" id="HBIM01015758">
    <property type="protein sequence ID" value="CAE0415277.1"/>
    <property type="molecule type" value="Transcribed_RNA"/>
</dbReference>
<protein>
    <recommendedName>
        <fullName evidence="4">HMG box domain-containing protein</fullName>
    </recommendedName>
</protein>
<sequence length="376" mass="41717">MKDSGPDDGIVSVVSSEGSTTDQTLTEGGVNEDPQVFHRDPATPVVVSLLTSSPKPRVSAEEETVSTGKSAASSGPEPENLLDRPKRPLSAYNLFFRDQRECLLKTLPPTKSNGRGHGKISFRDLGKMIGSMWKEIDPQEKARYEVMASQGREKYRKSVEEWKDQQKANGLPTKSKKKVKRKVSSNSLSSKAIPKQQQQPFSVQNDANLPIIPIEPLASNALLATEKFHNAAPVQTLVAATSHCKPFHEEPMPFDTHDHAMIHTNHGFTRWEAGRTQDPLPTLSAHPTTSASPFQSGSSGFPRENSHACEPTPIESDRSMYWNGARDVQTGPGYGFMNFSQEDLSETFEGDVFDPVPFPEHQPFRDHQLSRDEILW</sequence>
<dbReference type="GO" id="GO:0005634">
    <property type="term" value="C:nucleus"/>
    <property type="evidence" value="ECO:0007669"/>
    <property type="project" value="UniProtKB-UniRule"/>
</dbReference>
<feature type="region of interest" description="Disordered" evidence="3">
    <location>
        <begin position="274"/>
        <end position="320"/>
    </location>
</feature>
<feature type="region of interest" description="Disordered" evidence="3">
    <location>
        <begin position="1"/>
        <end position="85"/>
    </location>
</feature>
<feature type="compositionally biased region" description="Basic residues" evidence="3">
    <location>
        <begin position="174"/>
        <end position="183"/>
    </location>
</feature>
<proteinExistence type="predicted"/>
<dbReference type="SUPFAM" id="SSF47095">
    <property type="entry name" value="HMG-box"/>
    <property type="match status" value="1"/>
</dbReference>
<keyword evidence="2" id="KW-0539">Nucleus</keyword>
<dbReference type="CDD" id="cd00084">
    <property type="entry name" value="HMG-box_SF"/>
    <property type="match status" value="1"/>
</dbReference>
<feature type="compositionally biased region" description="Basic and acidic residues" evidence="3">
    <location>
        <begin position="362"/>
        <end position="376"/>
    </location>
</feature>
<reference evidence="5" key="1">
    <citation type="submission" date="2021-01" db="EMBL/GenBank/DDBJ databases">
        <authorList>
            <person name="Corre E."/>
            <person name="Pelletier E."/>
            <person name="Niang G."/>
            <person name="Scheremetjew M."/>
            <person name="Finn R."/>
            <person name="Kale V."/>
            <person name="Holt S."/>
            <person name="Cochrane G."/>
            <person name="Meng A."/>
            <person name="Brown T."/>
            <person name="Cohen L."/>
        </authorList>
    </citation>
    <scope>NUCLEOTIDE SEQUENCE</scope>
    <source>
        <strain evidence="5">CCMP127</strain>
    </source>
</reference>
<evidence type="ECO:0000313" key="5">
    <source>
        <dbReference type="EMBL" id="CAE0415277.1"/>
    </source>
</evidence>